<sequence length="60" mass="6482">MREWSASTAQEHRPKKLACNLASNWASNWAEPEADAAMVAHCAGLQVWEGASEALQQADG</sequence>
<protein>
    <submittedName>
        <fullName evidence="1">Uncharacterized protein</fullName>
    </submittedName>
</protein>
<dbReference type="AlphaFoldDB" id="A0A0U3FPT3"/>
<evidence type="ECO:0000313" key="1">
    <source>
        <dbReference type="EMBL" id="ALV28222.1"/>
    </source>
</evidence>
<name>A0A0U3FPT3_9HYPH</name>
<reference evidence="1 2" key="1">
    <citation type="submission" date="2015-10" db="EMBL/GenBank/DDBJ databases">
        <title>The world's first case of liver abscess caused by Pannonibacter phragmitetus.</title>
        <authorList>
            <person name="Ming D."/>
            <person name="Wang M."/>
            <person name="Zhou Y."/>
            <person name="Jiang T."/>
            <person name="Hu S."/>
        </authorList>
    </citation>
    <scope>NUCLEOTIDE SEQUENCE [LARGE SCALE GENOMIC DNA]</scope>
    <source>
        <strain evidence="1 2">31801</strain>
    </source>
</reference>
<organism evidence="1 2">
    <name type="scientific">Pannonibacter phragmitetus</name>
    <dbReference type="NCBI Taxonomy" id="121719"/>
    <lineage>
        <taxon>Bacteria</taxon>
        <taxon>Pseudomonadati</taxon>
        <taxon>Pseudomonadota</taxon>
        <taxon>Alphaproteobacteria</taxon>
        <taxon>Hyphomicrobiales</taxon>
        <taxon>Stappiaceae</taxon>
        <taxon>Pannonibacter</taxon>
    </lineage>
</organism>
<dbReference type="EMBL" id="CP013068">
    <property type="protein sequence ID" value="ALV28222.1"/>
    <property type="molecule type" value="Genomic_DNA"/>
</dbReference>
<evidence type="ECO:0000313" key="2">
    <source>
        <dbReference type="Proteomes" id="UP000064921"/>
    </source>
</evidence>
<keyword evidence="2" id="KW-1185">Reference proteome</keyword>
<dbReference type="Proteomes" id="UP000064921">
    <property type="component" value="Chromosome"/>
</dbReference>
<gene>
    <name evidence="1" type="ORF">APZ00_15080</name>
</gene>
<accession>A0A0U3FPT3</accession>
<dbReference type="STRING" id="121719.APZ00_15080"/>
<proteinExistence type="predicted"/>
<dbReference type="KEGG" id="pphr:APZ00_15080"/>